<dbReference type="Gene3D" id="3.40.50.300">
    <property type="entry name" value="P-loop containing nucleotide triphosphate hydrolases"/>
    <property type="match status" value="1"/>
</dbReference>
<evidence type="ECO:0000313" key="9">
    <source>
        <dbReference type="EMBL" id="GLS22176.1"/>
    </source>
</evidence>
<evidence type="ECO:0000256" key="2">
    <source>
        <dbReference type="ARBA" id="ARBA00022448"/>
    </source>
</evidence>
<dbReference type="PANTHER" id="PTHR43875">
    <property type="entry name" value="MALTODEXTRIN IMPORT ATP-BINDING PROTEIN MSMX"/>
    <property type="match status" value="1"/>
</dbReference>
<evidence type="ECO:0000256" key="5">
    <source>
        <dbReference type="ARBA" id="ARBA00022840"/>
    </source>
</evidence>
<protein>
    <submittedName>
        <fullName evidence="9">ABC transporter ATP-binding protein</fullName>
    </submittedName>
</protein>
<dbReference type="SUPFAM" id="SSF50331">
    <property type="entry name" value="MOP-like"/>
    <property type="match status" value="1"/>
</dbReference>
<sequence length="354" mass="38281">MATVTLTNIRKSFGSLRIIDDLSLDIADKEFLVLLGPSGCGKTTTMRMIAGLEDPTSGDILIDGARVNDKPARDRDLAMVFQNYGLYPHMTVENNIGYPLKVKGLSWAARQPRIAAAAEKVELGALLQRKPAALSGGQRQRVALARAIVRTPRLFLMDEPLSNLDAKLRTLMRAQLKHLQRELATTTIYVTHDQVEAMTLADRIVIMNKGRIEQQGSPAEVYARPTSTFVAGFIGSPPMNLIPGSMQGGSFNHSAGRLNDLPDGLQGDLTLGQRPEDLRLAPPSQADFAGSVFSSELLGDSTLVAVQLGKEIVNVKTGPTEGQVIGAPIGIVFDRAKLHFFDTASGQRVEASIR</sequence>
<dbReference type="InterPro" id="IPR017871">
    <property type="entry name" value="ABC_transporter-like_CS"/>
</dbReference>
<dbReference type="GO" id="GO:0005524">
    <property type="term" value="F:ATP binding"/>
    <property type="evidence" value="ECO:0007669"/>
    <property type="project" value="UniProtKB-KW"/>
</dbReference>
<comment type="similarity">
    <text evidence="1">Belongs to the ABC transporter superfamily.</text>
</comment>
<dbReference type="Gene3D" id="2.40.50.140">
    <property type="entry name" value="Nucleic acid-binding proteins"/>
    <property type="match status" value="1"/>
</dbReference>
<dbReference type="InterPro" id="IPR013611">
    <property type="entry name" value="Transp-assoc_OB_typ2"/>
</dbReference>
<dbReference type="InterPro" id="IPR003593">
    <property type="entry name" value="AAA+_ATPase"/>
</dbReference>
<evidence type="ECO:0000313" key="10">
    <source>
        <dbReference type="Proteomes" id="UP001156882"/>
    </source>
</evidence>
<dbReference type="InterPro" id="IPR015855">
    <property type="entry name" value="ABC_transpr_MalK-like"/>
</dbReference>
<evidence type="ECO:0000256" key="1">
    <source>
        <dbReference type="ARBA" id="ARBA00005417"/>
    </source>
</evidence>
<dbReference type="SMART" id="SM00382">
    <property type="entry name" value="AAA"/>
    <property type="match status" value="1"/>
</dbReference>
<dbReference type="InterPro" id="IPR047641">
    <property type="entry name" value="ABC_transpr_MalK/UgpC-like"/>
</dbReference>
<accession>A0ABQ6CV96</accession>
<evidence type="ECO:0000259" key="8">
    <source>
        <dbReference type="PROSITE" id="PS50893"/>
    </source>
</evidence>
<evidence type="ECO:0000256" key="3">
    <source>
        <dbReference type="ARBA" id="ARBA00022475"/>
    </source>
</evidence>
<dbReference type="EMBL" id="BSPC01000058">
    <property type="protein sequence ID" value="GLS22176.1"/>
    <property type="molecule type" value="Genomic_DNA"/>
</dbReference>
<keyword evidence="5 9" id="KW-0067">ATP-binding</keyword>
<keyword evidence="2" id="KW-0813">Transport</keyword>
<evidence type="ECO:0000256" key="6">
    <source>
        <dbReference type="ARBA" id="ARBA00022967"/>
    </source>
</evidence>
<dbReference type="PROSITE" id="PS50893">
    <property type="entry name" value="ABC_TRANSPORTER_2"/>
    <property type="match status" value="1"/>
</dbReference>
<dbReference type="InterPro" id="IPR012340">
    <property type="entry name" value="NA-bd_OB-fold"/>
</dbReference>
<dbReference type="RefSeq" id="WP_284315149.1">
    <property type="nucleotide sequence ID" value="NZ_BSPC01000058.1"/>
</dbReference>
<evidence type="ECO:0000256" key="4">
    <source>
        <dbReference type="ARBA" id="ARBA00022741"/>
    </source>
</evidence>
<keyword evidence="10" id="KW-1185">Reference proteome</keyword>
<dbReference type="Pfam" id="PF00005">
    <property type="entry name" value="ABC_tran"/>
    <property type="match status" value="1"/>
</dbReference>
<name>A0ABQ6CV96_9HYPH</name>
<gene>
    <name evidence="9" type="ORF">GCM10007874_51930</name>
</gene>
<keyword evidence="6" id="KW-1278">Translocase</keyword>
<dbReference type="Proteomes" id="UP001156882">
    <property type="component" value="Unassembled WGS sequence"/>
</dbReference>
<keyword evidence="7" id="KW-0472">Membrane</keyword>
<feature type="domain" description="ABC transporter" evidence="8">
    <location>
        <begin position="4"/>
        <end position="234"/>
    </location>
</feature>
<dbReference type="PROSITE" id="PS00211">
    <property type="entry name" value="ABC_TRANSPORTER_1"/>
    <property type="match status" value="1"/>
</dbReference>
<keyword evidence="3" id="KW-1003">Cell membrane</keyword>
<dbReference type="NCBIfam" id="NF008653">
    <property type="entry name" value="PRK11650.1"/>
    <property type="match status" value="1"/>
</dbReference>
<evidence type="ECO:0000256" key="7">
    <source>
        <dbReference type="ARBA" id="ARBA00023136"/>
    </source>
</evidence>
<reference evidence="10" key="1">
    <citation type="journal article" date="2019" name="Int. J. Syst. Evol. Microbiol.">
        <title>The Global Catalogue of Microorganisms (GCM) 10K type strain sequencing project: providing services to taxonomists for standard genome sequencing and annotation.</title>
        <authorList>
            <consortium name="The Broad Institute Genomics Platform"/>
            <consortium name="The Broad Institute Genome Sequencing Center for Infectious Disease"/>
            <person name="Wu L."/>
            <person name="Ma J."/>
        </authorList>
    </citation>
    <scope>NUCLEOTIDE SEQUENCE [LARGE SCALE GENOMIC DNA]</scope>
    <source>
        <strain evidence="10">NBRC 101365</strain>
    </source>
</reference>
<keyword evidence="4" id="KW-0547">Nucleotide-binding</keyword>
<dbReference type="PANTHER" id="PTHR43875:SF15">
    <property type="entry name" value="TREHALOSE IMPORT ATP-BINDING PROTEIN SUGC"/>
    <property type="match status" value="1"/>
</dbReference>
<dbReference type="InterPro" id="IPR027417">
    <property type="entry name" value="P-loop_NTPase"/>
</dbReference>
<dbReference type="InterPro" id="IPR003439">
    <property type="entry name" value="ABC_transporter-like_ATP-bd"/>
</dbReference>
<dbReference type="SUPFAM" id="SSF52540">
    <property type="entry name" value="P-loop containing nucleoside triphosphate hydrolases"/>
    <property type="match status" value="1"/>
</dbReference>
<proteinExistence type="inferred from homology"/>
<dbReference type="Gene3D" id="2.40.50.100">
    <property type="match status" value="1"/>
</dbReference>
<dbReference type="InterPro" id="IPR008995">
    <property type="entry name" value="Mo/tungstate-bd_C_term_dom"/>
</dbReference>
<organism evidence="9 10">
    <name type="scientific">Labrys miyagiensis</name>
    <dbReference type="NCBI Taxonomy" id="346912"/>
    <lineage>
        <taxon>Bacteria</taxon>
        <taxon>Pseudomonadati</taxon>
        <taxon>Pseudomonadota</taxon>
        <taxon>Alphaproteobacteria</taxon>
        <taxon>Hyphomicrobiales</taxon>
        <taxon>Xanthobacteraceae</taxon>
        <taxon>Labrys</taxon>
    </lineage>
</organism>
<dbReference type="Pfam" id="PF08402">
    <property type="entry name" value="TOBE_2"/>
    <property type="match status" value="1"/>
</dbReference>
<comment type="caution">
    <text evidence="9">The sequence shown here is derived from an EMBL/GenBank/DDBJ whole genome shotgun (WGS) entry which is preliminary data.</text>
</comment>
<dbReference type="CDD" id="cd03301">
    <property type="entry name" value="ABC_MalK_N"/>
    <property type="match status" value="1"/>
</dbReference>